<dbReference type="InterPro" id="IPR036047">
    <property type="entry name" value="F-box-like_dom_sf"/>
</dbReference>
<organism evidence="2 3">
    <name type="scientific">Glossina pallidipes</name>
    <name type="common">Tsetse fly</name>
    <dbReference type="NCBI Taxonomy" id="7398"/>
    <lineage>
        <taxon>Eukaryota</taxon>
        <taxon>Metazoa</taxon>
        <taxon>Ecdysozoa</taxon>
        <taxon>Arthropoda</taxon>
        <taxon>Hexapoda</taxon>
        <taxon>Insecta</taxon>
        <taxon>Pterygota</taxon>
        <taxon>Neoptera</taxon>
        <taxon>Endopterygota</taxon>
        <taxon>Diptera</taxon>
        <taxon>Brachycera</taxon>
        <taxon>Muscomorpha</taxon>
        <taxon>Hippoboscoidea</taxon>
        <taxon>Glossinidae</taxon>
        <taxon>Glossina</taxon>
    </lineage>
</organism>
<dbReference type="Gene3D" id="1.20.1280.50">
    <property type="match status" value="1"/>
</dbReference>
<name>A0A1A9ZSK8_GLOPL</name>
<feature type="domain" description="F-box" evidence="1">
    <location>
        <begin position="87"/>
        <end position="127"/>
    </location>
</feature>
<dbReference type="Gene3D" id="3.80.10.10">
    <property type="entry name" value="Ribonuclease Inhibitor"/>
    <property type="match status" value="1"/>
</dbReference>
<proteinExistence type="predicted"/>
<dbReference type="VEuPathDB" id="VectorBase:GPAI023708"/>
<dbReference type="CDD" id="cd09917">
    <property type="entry name" value="F-box_SF"/>
    <property type="match status" value="1"/>
</dbReference>
<dbReference type="InterPro" id="IPR032675">
    <property type="entry name" value="LRR_dom_sf"/>
</dbReference>
<dbReference type="EnsemblMetazoa" id="GPAI023708-RA">
    <property type="protein sequence ID" value="GPAI023708-PA"/>
    <property type="gene ID" value="GPAI023708"/>
</dbReference>
<dbReference type="AlphaFoldDB" id="A0A1A9ZSK8"/>
<evidence type="ECO:0000259" key="1">
    <source>
        <dbReference type="PROSITE" id="PS50181"/>
    </source>
</evidence>
<evidence type="ECO:0000313" key="2">
    <source>
        <dbReference type="EnsemblMetazoa" id="GPAI023708-PA"/>
    </source>
</evidence>
<dbReference type="SUPFAM" id="SSF81383">
    <property type="entry name" value="F-box domain"/>
    <property type="match status" value="1"/>
</dbReference>
<dbReference type="PROSITE" id="PS50181">
    <property type="entry name" value="FBOX"/>
    <property type="match status" value="1"/>
</dbReference>
<dbReference type="SMART" id="SM00256">
    <property type="entry name" value="FBOX"/>
    <property type="match status" value="1"/>
</dbReference>
<evidence type="ECO:0000313" key="3">
    <source>
        <dbReference type="Proteomes" id="UP000092445"/>
    </source>
</evidence>
<accession>A0A1A9ZSK8</accession>
<dbReference type="STRING" id="7398.A0A1A9ZSK8"/>
<dbReference type="InterPro" id="IPR001810">
    <property type="entry name" value="F-box_dom"/>
</dbReference>
<reference evidence="3" key="1">
    <citation type="submission" date="2014-03" db="EMBL/GenBank/DDBJ databases">
        <authorList>
            <person name="Aksoy S."/>
            <person name="Warren W."/>
            <person name="Wilson R.K."/>
        </authorList>
    </citation>
    <scope>NUCLEOTIDE SEQUENCE [LARGE SCALE GENOMIC DNA]</scope>
    <source>
        <strain evidence="3">IAEA</strain>
    </source>
</reference>
<dbReference type="Pfam" id="PF12937">
    <property type="entry name" value="F-box-like"/>
    <property type="match status" value="1"/>
</dbReference>
<sequence>MELIYSAPSIRRPFVVGTQNGKRSMLVILLIRTGVKGEGICEMDKSHEQFRILFYSQHATVRTNRRLNITDSLLCARCKRIIIKPCLPSEIWLKIFSNLSHKDLLHVSVVCKYWHQLTREPVLKRKSKLVLTKRNVKATCRVINYHDFKYEAVEVANKKSKLSGADHASLLTIFSHLASGIVKLTLCEASHLSVLNNFMPKLKRLNLLDMCSSKDVPKHIVDFNKFPNLESLRLPMHYAKDEVQSQLLSSFTTMTGNRLKFLTINIDRSFDGCLNALATHASSLIGLALSLSNINWTLQQHLKEIFKKLTRLRFLEINKMNMEETKIILENLPNGNLNALRIWPAGYDDGLTEIIRRKWSGSLECLELPEVLVREPSARELSLMSGKLRRLSLFASGLTAQELLHAIAPKTNEMLLQLELFKKIGGIPITINQQLNAVSNYLNDPDNYGCIKRSWAIKTTDQTTKRHIGHLATNENMY</sequence>
<dbReference type="SUPFAM" id="SSF52047">
    <property type="entry name" value="RNI-like"/>
    <property type="match status" value="1"/>
</dbReference>
<dbReference type="Proteomes" id="UP000092445">
    <property type="component" value="Unassembled WGS sequence"/>
</dbReference>
<protein>
    <submittedName>
        <fullName evidence="2">F-box domain-containing protein</fullName>
    </submittedName>
</protein>
<reference evidence="2" key="2">
    <citation type="submission" date="2020-05" db="UniProtKB">
        <authorList>
            <consortium name="EnsemblMetazoa"/>
        </authorList>
    </citation>
    <scope>IDENTIFICATION</scope>
    <source>
        <strain evidence="2">IAEA</strain>
    </source>
</reference>
<keyword evidence="3" id="KW-1185">Reference proteome</keyword>